<feature type="binding site" evidence="13">
    <location>
        <position position="575"/>
    </location>
    <ligand>
        <name>Zn(2+)</name>
        <dbReference type="ChEBI" id="CHEBI:29105"/>
        <note>catalytic</note>
    </ligand>
</feature>
<dbReference type="InterPro" id="IPR000720">
    <property type="entry name" value="PHM/PAL"/>
</dbReference>
<comment type="similarity">
    <text evidence="3">In the N-terminal section; belongs to the copper type II ascorbate-dependent monooxygenase family.</text>
</comment>
<feature type="binding site" evidence="12">
    <location>
        <position position="515"/>
    </location>
    <ligand>
        <name>a protein</name>
        <dbReference type="ChEBI" id="CHEBI:16541"/>
    </ligand>
    <ligandPart>
        <name>C-terminal Xaa-(2S)-2-hydroxyglycine residue</name>
        <dbReference type="ChEBI" id="CHEBI:142768"/>
    </ligandPart>
</feature>
<dbReference type="PRINTS" id="PR00790">
    <property type="entry name" value="PAMONOXGNASE"/>
</dbReference>
<comment type="similarity">
    <text evidence="2">In the C-terminal section; belongs to the peptidyl-alpha-hydroxyglycine alpha-amidating lyase family.</text>
</comment>
<feature type="binding site" evidence="13">
    <location>
        <position position="206"/>
    </location>
    <ligand>
        <name>Cu(2+)</name>
        <dbReference type="ChEBI" id="CHEBI:29036"/>
        <label>1</label>
        <note>catalytic</note>
    </ligand>
</feature>
<dbReference type="GO" id="GO:0005576">
    <property type="term" value="C:extracellular region"/>
    <property type="evidence" value="ECO:0007669"/>
    <property type="project" value="TreeGrafter"/>
</dbReference>
<feature type="binding site" evidence="13">
    <location>
        <position position="208"/>
    </location>
    <ligand>
        <name>Cu(2+)</name>
        <dbReference type="ChEBI" id="CHEBI:29036"/>
        <label>1</label>
        <note>catalytic</note>
    </ligand>
</feature>
<keyword evidence="17" id="KW-1133">Transmembrane helix</keyword>
<keyword evidence="17" id="KW-0472">Membrane</keyword>
<dbReference type="InterPro" id="IPR014784">
    <property type="entry name" value="Cu2_ascorb_mOase-like_C"/>
</dbReference>
<feature type="transmembrane region" description="Helical" evidence="17">
    <location>
        <begin position="757"/>
        <end position="780"/>
    </location>
</feature>
<evidence type="ECO:0000256" key="7">
    <source>
        <dbReference type="ARBA" id="ARBA00023157"/>
    </source>
</evidence>
<dbReference type="GO" id="GO:0016020">
    <property type="term" value="C:membrane"/>
    <property type="evidence" value="ECO:0007669"/>
    <property type="project" value="InterPro"/>
</dbReference>
<dbReference type="Proteomes" id="UP000286415">
    <property type="component" value="Unassembled WGS sequence"/>
</dbReference>
<keyword evidence="10" id="KW-0511">Multifunctional enzyme</keyword>
<evidence type="ECO:0000256" key="12">
    <source>
        <dbReference type="PIRSR" id="PIRSR600720-1"/>
    </source>
</evidence>
<keyword evidence="8" id="KW-0325">Glycoprotein</keyword>
<feature type="binding site" evidence="13">
    <location>
        <position position="77"/>
    </location>
    <ligand>
        <name>Cu(2+)</name>
        <dbReference type="ChEBI" id="CHEBI:29036"/>
        <label>1</label>
        <note>catalytic</note>
    </ligand>
</feature>
<dbReference type="Pfam" id="PF03712">
    <property type="entry name" value="Cu2_monoox_C"/>
    <property type="match status" value="1"/>
</dbReference>
<comment type="catalytic activity">
    <reaction evidence="11">
        <text>a [peptide]-C-terminal glycine + 2 L-ascorbate + O2 = a [peptide]-C-terminal (2S)-2-hydroxyglycine + 2 monodehydro-L-ascorbate radical + H2O</text>
        <dbReference type="Rhea" id="RHEA:21452"/>
        <dbReference type="Rhea" id="RHEA-COMP:13486"/>
        <dbReference type="Rhea" id="RHEA-COMP:15321"/>
        <dbReference type="ChEBI" id="CHEBI:15377"/>
        <dbReference type="ChEBI" id="CHEBI:15379"/>
        <dbReference type="ChEBI" id="CHEBI:38290"/>
        <dbReference type="ChEBI" id="CHEBI:59513"/>
        <dbReference type="ChEBI" id="CHEBI:137000"/>
        <dbReference type="ChEBI" id="CHEBI:142768"/>
        <dbReference type="EC" id="1.14.17.3"/>
    </reaction>
</comment>
<keyword evidence="6" id="KW-0677">Repeat</keyword>
<evidence type="ECO:0000256" key="5">
    <source>
        <dbReference type="ARBA" id="ARBA00022729"/>
    </source>
</evidence>
<dbReference type="PROSITE" id="PS51125">
    <property type="entry name" value="NHL"/>
    <property type="match status" value="1"/>
</dbReference>
<feature type="region of interest" description="Disordered" evidence="16">
    <location>
        <begin position="870"/>
        <end position="894"/>
    </location>
</feature>
<feature type="domain" description="Copper type II ascorbate-dependent monooxygenase C-terminal" evidence="20">
    <location>
        <begin position="166"/>
        <end position="296"/>
    </location>
</feature>
<feature type="disulfide bond" evidence="14">
    <location>
        <begin position="496"/>
        <end position="516"/>
    </location>
</feature>
<keyword evidence="9" id="KW-0456">Lyase</keyword>
<dbReference type="GO" id="GO:0005507">
    <property type="term" value="F:copper ion binding"/>
    <property type="evidence" value="ECO:0007669"/>
    <property type="project" value="InterPro"/>
</dbReference>
<feature type="disulfide bond" evidence="14">
    <location>
        <begin position="83"/>
        <end position="102"/>
    </location>
</feature>
<comment type="catalytic activity">
    <reaction evidence="1">
        <text>a [peptide]-C-terminal (2S)-2-hydroxyglycine = a [peptide]-C-terminal amide + glyoxylate</text>
        <dbReference type="Rhea" id="RHEA:20924"/>
        <dbReference type="Rhea" id="RHEA-COMP:13485"/>
        <dbReference type="Rhea" id="RHEA-COMP:15321"/>
        <dbReference type="ChEBI" id="CHEBI:36655"/>
        <dbReference type="ChEBI" id="CHEBI:137001"/>
        <dbReference type="ChEBI" id="CHEBI:142768"/>
        <dbReference type="EC" id="4.3.2.5"/>
    </reaction>
</comment>
<keyword evidence="4 13" id="KW-0479">Metal-binding</keyword>
<dbReference type="Gene3D" id="2.60.120.230">
    <property type="match status" value="1"/>
</dbReference>
<feature type="binding site" evidence="13">
    <location>
        <position position="441"/>
    </location>
    <ligand>
        <name>Zn(2+)</name>
        <dbReference type="ChEBI" id="CHEBI:29105"/>
        <note>catalytic</note>
    </ligand>
</feature>
<evidence type="ECO:0000256" key="17">
    <source>
        <dbReference type="SAM" id="Phobius"/>
    </source>
</evidence>
<dbReference type="InterPro" id="IPR036939">
    <property type="entry name" value="Cu2_ascorb_mOase_N_sf"/>
</dbReference>
<evidence type="ECO:0000256" key="3">
    <source>
        <dbReference type="ARBA" id="ARBA00010263"/>
    </source>
</evidence>
<feature type="disulfide bond" evidence="14">
    <location>
        <begin position="591"/>
        <end position="602"/>
    </location>
</feature>
<evidence type="ECO:0000256" key="4">
    <source>
        <dbReference type="ARBA" id="ARBA00022723"/>
    </source>
</evidence>
<keyword evidence="22" id="KW-1185">Reference proteome</keyword>
<feature type="signal peptide" evidence="18">
    <location>
        <begin position="1"/>
        <end position="23"/>
    </location>
</feature>
<evidence type="ECO:0000256" key="9">
    <source>
        <dbReference type="ARBA" id="ARBA00023239"/>
    </source>
</evidence>
<dbReference type="InterPro" id="IPR000323">
    <property type="entry name" value="Cu2_ascorb_mOase_N"/>
</dbReference>
<accession>A0A8T1MML5</accession>
<feature type="chain" id="PRO_5035800630" evidence="18">
    <location>
        <begin position="24"/>
        <end position="894"/>
    </location>
</feature>
<evidence type="ECO:0000256" key="2">
    <source>
        <dbReference type="ARBA" id="ARBA00006026"/>
    </source>
</evidence>
<dbReference type="SUPFAM" id="SSF49742">
    <property type="entry name" value="PHM/PNGase F"/>
    <property type="match status" value="2"/>
</dbReference>
<dbReference type="InterPro" id="IPR024548">
    <property type="entry name" value="Cu2_monoox_C"/>
</dbReference>
<dbReference type="Pfam" id="PF01436">
    <property type="entry name" value="NHL"/>
    <property type="match status" value="1"/>
</dbReference>
<evidence type="ECO:0000256" key="15">
    <source>
        <dbReference type="PROSITE-ProRule" id="PRU00504"/>
    </source>
</evidence>
<dbReference type="OrthoDB" id="10018185at2759"/>
<keyword evidence="5 18" id="KW-0732">Signal</keyword>
<dbReference type="GO" id="GO:0004504">
    <property type="term" value="F:peptidylglycine monooxygenase activity"/>
    <property type="evidence" value="ECO:0007669"/>
    <property type="project" value="UniProtKB-EC"/>
</dbReference>
<comment type="cofactor">
    <cofactor evidence="13">
        <name>Cu(2+)</name>
        <dbReference type="ChEBI" id="CHEBI:29036"/>
    </cofactor>
    <text evidence="13">Binds 2 Cu(2+) ions per subunit.</text>
</comment>
<reference evidence="21 22" key="2">
    <citation type="journal article" date="2021" name="Genomics">
        <title>High-quality reference genome for Clonorchis sinensis.</title>
        <authorList>
            <person name="Young N.D."/>
            <person name="Stroehlein A.J."/>
            <person name="Kinkar L."/>
            <person name="Wang T."/>
            <person name="Sohn W.M."/>
            <person name="Chang B.C.H."/>
            <person name="Kaur P."/>
            <person name="Weisz D."/>
            <person name="Dudchenko O."/>
            <person name="Aiden E.L."/>
            <person name="Korhonen P.K."/>
            <person name="Gasser R.B."/>
        </authorList>
    </citation>
    <scope>NUCLEOTIDE SEQUENCE [LARGE SCALE GENOMIC DNA]</scope>
    <source>
        <strain evidence="21">Cs-k2</strain>
    </source>
</reference>
<dbReference type="EMBL" id="NIRI02000042">
    <property type="protein sequence ID" value="KAG5450413.1"/>
    <property type="molecule type" value="Genomic_DNA"/>
</dbReference>
<dbReference type="SUPFAM" id="SSF101898">
    <property type="entry name" value="NHL repeat"/>
    <property type="match status" value="1"/>
</dbReference>
<dbReference type="Gene3D" id="2.120.10.30">
    <property type="entry name" value="TolB, C-terminal domain"/>
    <property type="match status" value="1"/>
</dbReference>
<comment type="caution">
    <text evidence="21">The sequence shown here is derived from an EMBL/GenBank/DDBJ whole genome shotgun (WGS) entry which is preliminary data.</text>
</comment>
<feature type="binding site" evidence="12">
    <location>
        <position position="595"/>
    </location>
    <ligand>
        <name>a protein</name>
        <dbReference type="ChEBI" id="CHEBI:16541"/>
    </ligand>
    <ligandPart>
        <name>C-terminal Xaa-(2S)-2-hydroxyglycine residue</name>
        <dbReference type="ChEBI" id="CHEBI:142768"/>
    </ligandPart>
</feature>
<keyword evidence="21" id="KW-0560">Oxidoreductase</keyword>
<evidence type="ECO:0000256" key="16">
    <source>
        <dbReference type="SAM" id="MobiDB-lite"/>
    </source>
</evidence>
<evidence type="ECO:0000256" key="6">
    <source>
        <dbReference type="ARBA" id="ARBA00022737"/>
    </source>
</evidence>
<feature type="domain" description="Copper type II ascorbate-dependent monooxygenase N-terminal" evidence="19">
    <location>
        <begin position="33"/>
        <end position="140"/>
    </location>
</feature>
<dbReference type="Pfam" id="PF01082">
    <property type="entry name" value="Cu2_monooxygen"/>
    <property type="match status" value="1"/>
</dbReference>
<dbReference type="InterPro" id="IPR011042">
    <property type="entry name" value="6-blade_b-propeller_TolB-like"/>
</dbReference>
<dbReference type="InterPro" id="IPR001258">
    <property type="entry name" value="NHL_repeat"/>
</dbReference>
<keyword evidence="13" id="KW-0186">Copper</keyword>
<evidence type="ECO:0000256" key="14">
    <source>
        <dbReference type="PIRSR" id="PIRSR600720-3"/>
    </source>
</evidence>
<evidence type="ECO:0000256" key="10">
    <source>
        <dbReference type="ARBA" id="ARBA00023268"/>
    </source>
</evidence>
<evidence type="ECO:0000313" key="22">
    <source>
        <dbReference type="Proteomes" id="UP000286415"/>
    </source>
</evidence>
<proteinExistence type="inferred from homology"/>
<keyword evidence="7 14" id="KW-1015">Disulfide bond</keyword>
<name>A0A8T1MML5_CLOSI</name>
<evidence type="ECO:0000256" key="13">
    <source>
        <dbReference type="PIRSR" id="PIRSR600720-2"/>
    </source>
</evidence>
<dbReference type="PANTHER" id="PTHR10680:SF14">
    <property type="entry name" value="PEPTIDYL-GLYCINE ALPHA-AMIDATING MONOOXYGENASE"/>
    <property type="match status" value="1"/>
</dbReference>
<feature type="binding site" evidence="13">
    <location>
        <position position="139"/>
    </location>
    <ligand>
        <name>Cu(2+)</name>
        <dbReference type="ChEBI" id="CHEBI:29036"/>
        <label>1</label>
        <note>catalytic</note>
    </ligand>
</feature>
<protein>
    <submittedName>
        <fullName evidence="21">Peptidyl-glycine alpha-amidating monooxygenase A</fullName>
    </submittedName>
</protein>
<comment type="cofactor">
    <cofactor evidence="13">
        <name>Zn(2+)</name>
        <dbReference type="ChEBI" id="CHEBI:29105"/>
    </cofactor>
    <text evidence="13">Binds one Zn(2+) ion per subunit.</text>
</comment>
<dbReference type="GO" id="GO:0006518">
    <property type="term" value="P:peptide metabolic process"/>
    <property type="evidence" value="ECO:0007669"/>
    <property type="project" value="InterPro"/>
</dbReference>
<organism evidence="21 22">
    <name type="scientific">Clonorchis sinensis</name>
    <name type="common">Chinese liver fluke</name>
    <dbReference type="NCBI Taxonomy" id="79923"/>
    <lineage>
        <taxon>Eukaryota</taxon>
        <taxon>Metazoa</taxon>
        <taxon>Spiralia</taxon>
        <taxon>Lophotrochozoa</taxon>
        <taxon>Platyhelminthes</taxon>
        <taxon>Trematoda</taxon>
        <taxon>Digenea</taxon>
        <taxon>Opisthorchiida</taxon>
        <taxon>Opisthorchiata</taxon>
        <taxon>Opisthorchiidae</taxon>
        <taxon>Clonorchis</taxon>
    </lineage>
</organism>
<feature type="binding site" evidence="13">
    <location>
        <position position="286"/>
    </location>
    <ligand>
        <name>Cu(2+)</name>
        <dbReference type="ChEBI" id="CHEBI:29036"/>
        <label>1</label>
        <note>catalytic</note>
    </ligand>
</feature>
<evidence type="ECO:0000256" key="11">
    <source>
        <dbReference type="ARBA" id="ARBA00048431"/>
    </source>
</evidence>
<evidence type="ECO:0000313" key="21">
    <source>
        <dbReference type="EMBL" id="KAG5450413.1"/>
    </source>
</evidence>
<feature type="binding site" evidence="12">
    <location>
        <position position="390"/>
    </location>
    <ligand>
        <name>a protein</name>
        <dbReference type="ChEBI" id="CHEBI:16541"/>
    </ligand>
    <ligandPart>
        <name>C-terminal Xaa-(2S)-2-hydroxyglycine residue</name>
        <dbReference type="ChEBI" id="CHEBI:142768"/>
    </ligandPart>
</feature>
<dbReference type="InterPro" id="IPR008977">
    <property type="entry name" value="PHM/PNGase_F_dom_sf"/>
</dbReference>
<dbReference type="PANTHER" id="PTHR10680">
    <property type="entry name" value="PEPTIDYL-GLYCINE ALPHA-AMIDATING MONOOXYGENASE"/>
    <property type="match status" value="1"/>
</dbReference>
<evidence type="ECO:0000256" key="1">
    <source>
        <dbReference type="ARBA" id="ARBA00000686"/>
    </source>
</evidence>
<feature type="repeat" description="NHL" evidence="15">
    <location>
        <begin position="487"/>
        <end position="526"/>
    </location>
</feature>
<reference evidence="21 22" key="1">
    <citation type="journal article" date="2018" name="Biotechnol. Adv.">
        <title>Improved genomic resources and new bioinformatic workflow for the carcinogenic parasite Clonorchis sinensis: Biotechnological implications.</title>
        <authorList>
            <person name="Wang D."/>
            <person name="Korhonen P.K."/>
            <person name="Gasser R.B."/>
            <person name="Young N.D."/>
        </authorList>
    </citation>
    <scope>NUCLEOTIDE SEQUENCE [LARGE SCALE GENOMIC DNA]</scope>
    <source>
        <strain evidence="21">Cs-k2</strain>
    </source>
</reference>
<sequence length="894" mass="99762">MDVMDYKCCVILLLCALLHLSNMSRFTELEEYDLKMPGVQTEQEDGYVTFWYPVMSLDRTFYVTDIIPKPNHSTAHHMILMGCTEPVRAGPPRKQAERSGTCSILYAWAHNAPPLHLPVGVGIAVGPSTPIGSFKLELHYLPKVDYPDYSGLTLQYTAQTQPRVVGVFLMLSNWAVIEPGRENVTVDISCRVPEGVSITLMAMRTHAHDLSRAVAGYLLPRGQPPAQLLGMGNPQWPQAFYSLKSLNANFNSIDISSGDILLARCVYDSTSRTRVTQIGHTHSDEMCNLYLLYHTNSFSLLPPEEGFCMVNEFNELAQKVMDENPDIPSSTPPKIVRGSVSDLLGSSSGTIAPNISLPQMLRLDGLQIGQLSAVATANVEDGHELLLLHRCENRWNSQSFDDRYRYRHKNAYVTSDPVVHLDPISMHVKHTWGANQFVLPHGIRVIHNTKSGAPEAVFITDVALHQVFKFNWGQWDEPAIVWGTAFEPGSSPRHFCQPADVDVSSSGEIFIADGYCNSRIVKFAANGTYLSDWSTLEHKSPDRSSTVRTLPSRYRLQVHEETQNMDSDDGSVIVHSLTMIPPEANALEQVCAANRERAEIVCFTTAGDEVARYGGSGLLPKVYAIAYSQRHRVLFAAINADGNMEQPYKSHGVLLDPIRPHSLEQLHSHPEMLTGLKKSGAIMGFFAMPRIVQPHAMTITTSGRHIYAVDLASSIAFRCEIVTNEDIAQDSTLARFFQNTVSTAGYWVSHQMSGAQLAGLIMLFLLLIFIALIVCIHMCWCGRRSPEPTILRNRSSRWTGRPKKAQRVGFRLLNQDGDPSCLETDDEDDQEDVILQTTRHNGFVTLQVDAERGKITDRKSLSQLARDYENNTQSNMHFKSHHDKLNGDLTKYVA</sequence>
<evidence type="ECO:0000259" key="19">
    <source>
        <dbReference type="Pfam" id="PF01082"/>
    </source>
</evidence>
<keyword evidence="13" id="KW-0862">Zinc</keyword>
<feature type="binding site" evidence="13">
    <location>
        <position position="76"/>
    </location>
    <ligand>
        <name>Cu(2+)</name>
        <dbReference type="ChEBI" id="CHEBI:29036"/>
        <label>1</label>
        <note>catalytic</note>
    </ligand>
</feature>
<dbReference type="GO" id="GO:0004598">
    <property type="term" value="F:peptidylamidoglycolate lyase activity"/>
    <property type="evidence" value="ECO:0007669"/>
    <property type="project" value="UniProtKB-EC"/>
</dbReference>
<evidence type="ECO:0000256" key="8">
    <source>
        <dbReference type="ARBA" id="ARBA00023180"/>
    </source>
</evidence>
<dbReference type="AlphaFoldDB" id="A0A8T1MML5"/>
<gene>
    <name evidence="21" type="ORF">CSKR_107943</name>
</gene>
<keyword evidence="21" id="KW-0503">Monooxygenase</keyword>
<dbReference type="Gene3D" id="2.60.120.310">
    <property type="entry name" value="Copper type II, ascorbate-dependent monooxygenase, N-terminal domain"/>
    <property type="match status" value="1"/>
</dbReference>
<keyword evidence="17" id="KW-0812">Transmembrane</keyword>
<evidence type="ECO:0000259" key="20">
    <source>
        <dbReference type="Pfam" id="PF03712"/>
    </source>
</evidence>
<feature type="disulfide bond" evidence="14">
    <location>
        <begin position="265"/>
        <end position="287"/>
    </location>
</feature>
<evidence type="ECO:0000256" key="18">
    <source>
        <dbReference type="SAM" id="SignalP"/>
    </source>
</evidence>